<keyword evidence="1" id="KW-0547">Nucleotide-binding</keyword>
<feature type="domain" description="AAA+ ATPase" evidence="3">
    <location>
        <begin position="352"/>
        <end position="513"/>
    </location>
</feature>
<keyword evidence="5" id="KW-1185">Reference proteome</keyword>
<reference evidence="4 5" key="1">
    <citation type="submission" date="2024-10" db="EMBL/GenBank/DDBJ databases">
        <title>The Natural Products Discovery Center: Release of the First 8490 Sequenced Strains for Exploring Actinobacteria Biosynthetic Diversity.</title>
        <authorList>
            <person name="Kalkreuter E."/>
            <person name="Kautsar S.A."/>
            <person name="Yang D."/>
            <person name="Bader C.D."/>
            <person name="Teijaro C.N."/>
            <person name="Fluegel L."/>
            <person name="Davis C.M."/>
            <person name="Simpson J.R."/>
            <person name="Lauterbach L."/>
            <person name="Steele A.D."/>
            <person name="Gui C."/>
            <person name="Meng S."/>
            <person name="Li G."/>
            <person name="Viehrig K."/>
            <person name="Ye F."/>
            <person name="Su P."/>
            <person name="Kiefer A.F."/>
            <person name="Nichols A."/>
            <person name="Cepeda A.J."/>
            <person name="Yan W."/>
            <person name="Fan B."/>
            <person name="Jiang Y."/>
            <person name="Adhikari A."/>
            <person name="Zheng C.-J."/>
            <person name="Schuster L."/>
            <person name="Cowan T.M."/>
            <person name="Smanski M.J."/>
            <person name="Chevrette M.G."/>
            <person name="De Carvalho L.P.S."/>
            <person name="Shen B."/>
        </authorList>
    </citation>
    <scope>NUCLEOTIDE SEQUENCE [LARGE SCALE GENOMIC DNA]</scope>
    <source>
        <strain evidence="4 5">NPDC021253</strain>
    </source>
</reference>
<dbReference type="Pfam" id="PF07724">
    <property type="entry name" value="AAA_2"/>
    <property type="match status" value="1"/>
</dbReference>
<dbReference type="InterPro" id="IPR050130">
    <property type="entry name" value="ClpA_ClpB"/>
</dbReference>
<evidence type="ECO:0000259" key="3">
    <source>
        <dbReference type="SMART" id="SM00382"/>
    </source>
</evidence>
<gene>
    <name evidence="4" type="ORF">ACH4OY_15260</name>
</gene>
<dbReference type="PANTHER" id="PTHR11638:SF18">
    <property type="entry name" value="HEAT SHOCK PROTEIN 104"/>
    <property type="match status" value="1"/>
</dbReference>
<protein>
    <submittedName>
        <fullName evidence="4">AAA family ATPase</fullName>
    </submittedName>
</protein>
<dbReference type="PANTHER" id="PTHR11638">
    <property type="entry name" value="ATP-DEPENDENT CLP PROTEASE"/>
    <property type="match status" value="1"/>
</dbReference>
<evidence type="ECO:0000256" key="2">
    <source>
        <dbReference type="ARBA" id="ARBA00022840"/>
    </source>
</evidence>
<name>A0ABW7SK14_9ACTN</name>
<accession>A0ABW7SK14</accession>
<dbReference type="SMART" id="SM00382">
    <property type="entry name" value="AAA"/>
    <property type="match status" value="1"/>
</dbReference>
<evidence type="ECO:0000313" key="4">
    <source>
        <dbReference type="EMBL" id="MFI0794029.1"/>
    </source>
</evidence>
<dbReference type="CDD" id="cd19499">
    <property type="entry name" value="RecA-like_ClpB_Hsp104-like"/>
    <property type="match status" value="1"/>
</dbReference>
<evidence type="ECO:0000256" key="1">
    <source>
        <dbReference type="ARBA" id="ARBA00022741"/>
    </source>
</evidence>
<dbReference type="InterPro" id="IPR027417">
    <property type="entry name" value="P-loop_NTPase"/>
</dbReference>
<dbReference type="Proteomes" id="UP001611075">
    <property type="component" value="Unassembled WGS sequence"/>
</dbReference>
<organism evidence="4 5">
    <name type="scientific">Micromonospora rubida</name>
    <dbReference type="NCBI Taxonomy" id="2697657"/>
    <lineage>
        <taxon>Bacteria</taxon>
        <taxon>Bacillati</taxon>
        <taxon>Actinomycetota</taxon>
        <taxon>Actinomycetes</taxon>
        <taxon>Micromonosporales</taxon>
        <taxon>Micromonosporaceae</taxon>
        <taxon>Micromonospora</taxon>
    </lineage>
</organism>
<sequence length="624" mass="68925">MSDGSTDRPTARPAAAWIERVTAEIARGRHVIIHGNVRDLVRWDRSFQPLRNAVTGLLSVFGYQLTGYYDLVDGLSFAGPDDEREFQRLTAAGGDRAAEPEPAASTGRAGAVRNRFAAALRDAPAPTLSNQYDALAAIRTVLRQGATSSAFIVDLVDLMLAPPDRGGDAERRLLGTMAKAMTEAAQTGPVRNLLVLVADDLGTLPAWLYRDRPYVQVVEAALPTFDERHVYLHQQARHFHQAADARRPSDDLRVLANLSEGMAITELDGLWRMSKLQRVPLDEPRTLMKRTLFGPRRDPWRQVRDRLTRFAPAVEERVIGQPVAVERVRRALTAATVGIDFVADPHSSESRPKGIFFFVGPTGVGKTELARALSEFVFDDETALARFDMSTFAESHSAERLTGAPPGYVGHERGGELTNRVSQRPFSVLLFDEIEKAHASVFDKFLQVLDDGRLTDALGNTAYFSETVIIFTSNLGAAETYGWLDGGELPDYDRVTAHFERAVREHFTTGLGRPELLGRLGGGITVFDILRPEFVDRIVRKLLAQLTASAGRRGVRLTMDEEAVVLRVQEVMRRPEALRLGVRSIRDALDRLVRDPLVGHVFDHPGQAALHLSVGPRGTVIRDA</sequence>
<dbReference type="SUPFAM" id="SSF52540">
    <property type="entry name" value="P-loop containing nucleoside triphosphate hydrolases"/>
    <property type="match status" value="1"/>
</dbReference>
<dbReference type="PRINTS" id="PR00300">
    <property type="entry name" value="CLPPROTEASEA"/>
</dbReference>
<dbReference type="Gene3D" id="3.40.50.300">
    <property type="entry name" value="P-loop containing nucleotide triphosphate hydrolases"/>
    <property type="match status" value="1"/>
</dbReference>
<proteinExistence type="predicted"/>
<dbReference type="InterPro" id="IPR001270">
    <property type="entry name" value="ClpA/B"/>
</dbReference>
<dbReference type="RefSeq" id="WP_396679977.1">
    <property type="nucleotide sequence ID" value="NZ_JBIRPU010000009.1"/>
</dbReference>
<keyword evidence="2" id="KW-0067">ATP-binding</keyword>
<evidence type="ECO:0000313" key="5">
    <source>
        <dbReference type="Proteomes" id="UP001611075"/>
    </source>
</evidence>
<dbReference type="InterPro" id="IPR003593">
    <property type="entry name" value="AAA+_ATPase"/>
</dbReference>
<dbReference type="EMBL" id="JBIRPU010000009">
    <property type="protein sequence ID" value="MFI0794029.1"/>
    <property type="molecule type" value="Genomic_DNA"/>
</dbReference>
<dbReference type="InterPro" id="IPR003959">
    <property type="entry name" value="ATPase_AAA_core"/>
</dbReference>
<comment type="caution">
    <text evidence="4">The sequence shown here is derived from an EMBL/GenBank/DDBJ whole genome shotgun (WGS) entry which is preliminary data.</text>
</comment>